<feature type="domain" description="HTH araC/xylS-type" evidence="4">
    <location>
        <begin position="243"/>
        <end position="341"/>
    </location>
</feature>
<dbReference type="AlphaFoldDB" id="A0A4Q9DQT1"/>
<evidence type="ECO:0000313" key="6">
    <source>
        <dbReference type="Proteomes" id="UP000293142"/>
    </source>
</evidence>
<reference evidence="5 6" key="1">
    <citation type="submission" date="2019-02" db="EMBL/GenBank/DDBJ databases">
        <title>Paenibacillus sp. nov., isolated from surface-sterilized tissue of Thalictrum simplex L.</title>
        <authorList>
            <person name="Tuo L."/>
        </authorList>
    </citation>
    <scope>NUCLEOTIDE SEQUENCE [LARGE SCALE GENOMIC DNA]</scope>
    <source>
        <strain evidence="5 6">N2SHLJ1</strain>
    </source>
</reference>
<protein>
    <submittedName>
        <fullName evidence="5">AraC family transcriptional regulator</fullName>
    </submittedName>
</protein>
<dbReference type="SUPFAM" id="SSF51182">
    <property type="entry name" value="RmlC-like cupins"/>
    <property type="match status" value="1"/>
</dbReference>
<evidence type="ECO:0000256" key="1">
    <source>
        <dbReference type="ARBA" id="ARBA00023015"/>
    </source>
</evidence>
<dbReference type="Gene3D" id="2.60.120.10">
    <property type="entry name" value="Jelly Rolls"/>
    <property type="match status" value="1"/>
</dbReference>
<dbReference type="InterPro" id="IPR009057">
    <property type="entry name" value="Homeodomain-like_sf"/>
</dbReference>
<comment type="caution">
    <text evidence="5">The sequence shown here is derived from an EMBL/GenBank/DDBJ whole genome shotgun (WGS) entry which is preliminary data.</text>
</comment>
<name>A0A4Q9DQT1_9BACL</name>
<dbReference type="Proteomes" id="UP000293142">
    <property type="component" value="Unassembled WGS sequence"/>
</dbReference>
<gene>
    <name evidence="5" type="ORF">EYB31_12120</name>
</gene>
<dbReference type="Pfam" id="PF12833">
    <property type="entry name" value="HTH_18"/>
    <property type="match status" value="1"/>
</dbReference>
<keyword evidence="2" id="KW-0238">DNA-binding</keyword>
<dbReference type="Gene3D" id="1.10.10.60">
    <property type="entry name" value="Homeodomain-like"/>
    <property type="match status" value="2"/>
</dbReference>
<dbReference type="PANTHER" id="PTHR46796">
    <property type="entry name" value="HTH-TYPE TRANSCRIPTIONAL ACTIVATOR RHAS-RELATED"/>
    <property type="match status" value="1"/>
</dbReference>
<dbReference type="SUPFAM" id="SSF46689">
    <property type="entry name" value="Homeodomain-like"/>
    <property type="match status" value="2"/>
</dbReference>
<dbReference type="InterPro" id="IPR050204">
    <property type="entry name" value="AraC_XylS_family_regulators"/>
</dbReference>
<dbReference type="PRINTS" id="PR00032">
    <property type="entry name" value="HTHARAC"/>
</dbReference>
<dbReference type="EMBL" id="SIRE01000008">
    <property type="protein sequence ID" value="TBL78969.1"/>
    <property type="molecule type" value="Genomic_DNA"/>
</dbReference>
<keyword evidence="6" id="KW-1185">Reference proteome</keyword>
<evidence type="ECO:0000313" key="5">
    <source>
        <dbReference type="EMBL" id="TBL78969.1"/>
    </source>
</evidence>
<dbReference type="SMART" id="SM00342">
    <property type="entry name" value="HTH_ARAC"/>
    <property type="match status" value="1"/>
</dbReference>
<dbReference type="InterPro" id="IPR014710">
    <property type="entry name" value="RmlC-like_jellyroll"/>
</dbReference>
<proteinExistence type="predicted"/>
<dbReference type="PROSITE" id="PS01124">
    <property type="entry name" value="HTH_ARAC_FAMILY_2"/>
    <property type="match status" value="1"/>
</dbReference>
<evidence type="ECO:0000256" key="2">
    <source>
        <dbReference type="ARBA" id="ARBA00023125"/>
    </source>
</evidence>
<dbReference type="InterPro" id="IPR018060">
    <property type="entry name" value="HTH_AraC"/>
</dbReference>
<dbReference type="InterPro" id="IPR011051">
    <property type="entry name" value="RmlC_Cupin_sf"/>
</dbReference>
<organism evidence="5 6">
    <name type="scientific">Paenibacillus thalictri</name>
    <dbReference type="NCBI Taxonomy" id="2527873"/>
    <lineage>
        <taxon>Bacteria</taxon>
        <taxon>Bacillati</taxon>
        <taxon>Bacillota</taxon>
        <taxon>Bacilli</taxon>
        <taxon>Bacillales</taxon>
        <taxon>Paenibacillaceae</taxon>
        <taxon>Paenibacillus</taxon>
    </lineage>
</organism>
<sequence>MSRLLRLQLFHRPSDILSFQHSDVIMGFRQPSEAMNMLQMEMSNRSSLDQLYINIRWLKEWKRSSIAHLGGGVFQYSTLWLVLSGGATLKFGQTVCQLGKNDIISLPSQTYHKWIWVSSDTPFHYLSLACEAKVGSFDLVRLYSFPLHKTLHDDAAFAKLVELWYRMSADFHELLSHFEPHEIQSNEYKGPKPSEYPVFRFNTQQSVQYLKIRSLGNLWFHYLFESLQDQLPDSPDLYDTRVYDVCAYINEHLHERPTLEQLAELVSLSKEHLRFLFQKELGLAPLKFAASMRLQRAREMLLLSTYPMKEIAQRLGFQDQHHFTRSFHQAEGLSPSAYRRKFKYSVETPVGSVSVVREEM</sequence>
<dbReference type="GO" id="GO:0003700">
    <property type="term" value="F:DNA-binding transcription factor activity"/>
    <property type="evidence" value="ECO:0007669"/>
    <property type="project" value="InterPro"/>
</dbReference>
<keyword evidence="3" id="KW-0804">Transcription</keyword>
<evidence type="ECO:0000256" key="3">
    <source>
        <dbReference type="ARBA" id="ARBA00023163"/>
    </source>
</evidence>
<accession>A0A4Q9DQT1</accession>
<keyword evidence="1" id="KW-0805">Transcription regulation</keyword>
<dbReference type="GO" id="GO:0043565">
    <property type="term" value="F:sequence-specific DNA binding"/>
    <property type="evidence" value="ECO:0007669"/>
    <property type="project" value="InterPro"/>
</dbReference>
<dbReference type="PANTHER" id="PTHR46796:SF13">
    <property type="entry name" value="HTH-TYPE TRANSCRIPTIONAL ACTIVATOR RHAS"/>
    <property type="match status" value="1"/>
</dbReference>
<evidence type="ECO:0000259" key="4">
    <source>
        <dbReference type="PROSITE" id="PS01124"/>
    </source>
</evidence>
<dbReference type="InterPro" id="IPR020449">
    <property type="entry name" value="Tscrpt_reg_AraC-type_HTH"/>
</dbReference>